<name>A0A098S2Y7_9BACT</name>
<protein>
    <recommendedName>
        <fullName evidence="4">SGNH hydrolase-type esterase domain-containing protein</fullName>
    </recommendedName>
</protein>
<feature type="transmembrane region" description="Helical" evidence="1">
    <location>
        <begin position="20"/>
        <end position="42"/>
    </location>
</feature>
<sequence>MLNRTATYLRKANNTLTADINLSEFLNILIPLAAAGVAVHLFKLEGSTGLSALMPFIIGGFAIHIVLPIRYKLPFFFSLCIAALFIILGAETSIWILALGMGLFGVTQMPVSLKTKQYTILACTAIIAMLFLNGVFPNKVIPVLGGIFMFRMIAFLHEMKHQKQPRSIWMQLSYFFLLPNLIFFIFPVVDYKVFTDSYYRKPAYATYQKGIIWIANGLLHLFLYRIIYYYFIPPPSSIATVYDLLLFLVASYALIVRLAGIFHFSAGVICLFGFDLPPTFQHYFFAQNFSDLWRRINIYWRDFVMKVFYYPIFFKIKHIGTAPAIIATILIVFFINWFLHGYQWFWIRGSFPLTIQDAVFWGVFGIVVAINAAMQVARRPKRINHLVFSPLHAAKVALSVIGTFMFIALLWSFWTTNDIRQWAEMMLLFTTVSVRQALTIVLGIAVLTGIGIGIQYLYFKIPKGTSWFYWPPRFKLQFITAMLVLGCIFAFPGINQRIQGTLNFDMAPVLETRLNAADQENMFKGYYETLLPNQSLMGSPLDEINREKPDNWKNLSETTFYTPTNDIFLKRITPNLDTTLKMAPFKTNSAGFRDDEFTVDQSPGNLRIALNGGSIEMGAGVPNEQIFASIVESKLNTEKPFADLGWDTADLLNFSMPDNHMPQQIGTTDRLIPRYQPDIVIYTAHHRERLRLIRNLKILGTRNVKTGYPYLQEILQELSNTPEPKQQQAQELADAVIKWGLETFRDSCQAMGAIPVWVYIPVLNRNLDLEEKDELMAMAREVGIITLDLSQVFQNAEGVSPIDLCLAEWDRHFSPLAHGMVGDALYQALVESEQLRSTLRNLAEERNID</sequence>
<dbReference type="InterPro" id="IPR036514">
    <property type="entry name" value="SGNH_hydro_sf"/>
</dbReference>
<feature type="transmembrane region" description="Helical" evidence="1">
    <location>
        <begin position="140"/>
        <end position="156"/>
    </location>
</feature>
<feature type="transmembrane region" description="Helical" evidence="1">
    <location>
        <begin position="244"/>
        <end position="274"/>
    </location>
</feature>
<evidence type="ECO:0000313" key="2">
    <source>
        <dbReference type="EMBL" id="KGE85557.1"/>
    </source>
</evidence>
<evidence type="ECO:0000313" key="3">
    <source>
        <dbReference type="Proteomes" id="UP000029736"/>
    </source>
</evidence>
<feature type="transmembrane region" description="Helical" evidence="1">
    <location>
        <begin position="49"/>
        <end position="69"/>
    </location>
</feature>
<dbReference type="Proteomes" id="UP000029736">
    <property type="component" value="Unassembled WGS sequence"/>
</dbReference>
<keyword evidence="1" id="KW-0472">Membrane</keyword>
<feature type="transmembrane region" description="Helical" evidence="1">
    <location>
        <begin position="211"/>
        <end position="232"/>
    </location>
</feature>
<dbReference type="EMBL" id="JPOS01000084">
    <property type="protein sequence ID" value="KGE85557.1"/>
    <property type="molecule type" value="Genomic_DNA"/>
</dbReference>
<feature type="transmembrane region" description="Helical" evidence="1">
    <location>
        <begin position="118"/>
        <end position="134"/>
    </location>
</feature>
<feature type="transmembrane region" description="Helical" evidence="1">
    <location>
        <begin position="75"/>
        <end position="106"/>
    </location>
</feature>
<reference evidence="2 3" key="1">
    <citation type="journal article" date="2014" name="Int. J. Syst. Evol. Microbiol.">
        <title>Phaeodactylibacter xiamenensis gen. nov., sp. nov., a member of the family Saprospiraceae isolated from the marine alga Phaeodactylum tricornutum.</title>
        <authorList>
            <person name="Chen Z.Jr."/>
            <person name="Lei X."/>
            <person name="Lai Q."/>
            <person name="Li Y."/>
            <person name="Zhang B."/>
            <person name="Zhang J."/>
            <person name="Zhang H."/>
            <person name="Yang L."/>
            <person name="Zheng W."/>
            <person name="Tian Y."/>
            <person name="Yu Z."/>
            <person name="Xu H.Jr."/>
            <person name="Zheng T."/>
        </authorList>
    </citation>
    <scope>NUCLEOTIDE SEQUENCE [LARGE SCALE GENOMIC DNA]</scope>
    <source>
        <strain evidence="2 3">KD52</strain>
    </source>
</reference>
<evidence type="ECO:0008006" key="4">
    <source>
        <dbReference type="Google" id="ProtNLM"/>
    </source>
</evidence>
<feature type="transmembrane region" description="Helical" evidence="1">
    <location>
        <begin position="321"/>
        <end position="339"/>
    </location>
</feature>
<keyword evidence="3" id="KW-1185">Reference proteome</keyword>
<comment type="caution">
    <text evidence="2">The sequence shown here is derived from an EMBL/GenBank/DDBJ whole genome shotgun (WGS) entry which is preliminary data.</text>
</comment>
<keyword evidence="1" id="KW-1133">Transmembrane helix</keyword>
<feature type="transmembrane region" description="Helical" evidence="1">
    <location>
        <begin position="359"/>
        <end position="376"/>
    </location>
</feature>
<evidence type="ECO:0000256" key="1">
    <source>
        <dbReference type="SAM" id="Phobius"/>
    </source>
</evidence>
<feature type="transmembrane region" description="Helical" evidence="1">
    <location>
        <begin position="434"/>
        <end position="458"/>
    </location>
</feature>
<feature type="transmembrane region" description="Helical" evidence="1">
    <location>
        <begin position="478"/>
        <end position="494"/>
    </location>
</feature>
<dbReference type="AlphaFoldDB" id="A0A098S2Y7"/>
<dbReference type="Gene3D" id="3.40.50.1110">
    <property type="entry name" value="SGNH hydrolase"/>
    <property type="match status" value="1"/>
</dbReference>
<dbReference type="GO" id="GO:0016788">
    <property type="term" value="F:hydrolase activity, acting on ester bonds"/>
    <property type="evidence" value="ECO:0007669"/>
    <property type="project" value="UniProtKB-ARBA"/>
</dbReference>
<proteinExistence type="predicted"/>
<feature type="transmembrane region" description="Helical" evidence="1">
    <location>
        <begin position="396"/>
        <end position="414"/>
    </location>
</feature>
<feature type="transmembrane region" description="Helical" evidence="1">
    <location>
        <begin position="168"/>
        <end position="191"/>
    </location>
</feature>
<dbReference type="STRING" id="1524460.IX84_25945"/>
<dbReference type="SUPFAM" id="SSF52266">
    <property type="entry name" value="SGNH hydrolase"/>
    <property type="match status" value="1"/>
</dbReference>
<accession>A0A098S2Y7</accession>
<organism evidence="2 3">
    <name type="scientific">Phaeodactylibacter xiamenensis</name>
    <dbReference type="NCBI Taxonomy" id="1524460"/>
    <lineage>
        <taxon>Bacteria</taxon>
        <taxon>Pseudomonadati</taxon>
        <taxon>Bacteroidota</taxon>
        <taxon>Saprospiria</taxon>
        <taxon>Saprospirales</taxon>
        <taxon>Haliscomenobacteraceae</taxon>
        <taxon>Phaeodactylibacter</taxon>
    </lineage>
</organism>
<keyword evidence="1" id="KW-0812">Transmembrane</keyword>
<gene>
    <name evidence="2" type="ORF">IX84_25945</name>
</gene>